<dbReference type="InterPro" id="IPR011600">
    <property type="entry name" value="Pept_C14_caspase"/>
</dbReference>
<evidence type="ECO:0000256" key="2">
    <source>
        <dbReference type="SAM" id="MobiDB-lite"/>
    </source>
</evidence>
<dbReference type="EMBL" id="LR924522">
    <property type="protein sequence ID" value="CAD7255387.1"/>
    <property type="molecule type" value="Genomic_DNA"/>
</dbReference>
<dbReference type="PRINTS" id="PR00376">
    <property type="entry name" value="IL1BCENZYME"/>
</dbReference>
<dbReference type="InterPro" id="IPR001309">
    <property type="entry name" value="Pept_C14_p20"/>
</dbReference>
<comment type="similarity">
    <text evidence="1">Belongs to the peptidase C14A family.</text>
</comment>
<dbReference type="PROSITE" id="PS01121">
    <property type="entry name" value="CASPASE_HIS"/>
    <property type="match status" value="1"/>
</dbReference>
<proteinExistence type="inferred from homology"/>
<dbReference type="InterPro" id="IPR015917">
    <property type="entry name" value="Pept_C14A"/>
</dbReference>
<dbReference type="GO" id="GO:0006508">
    <property type="term" value="P:proteolysis"/>
    <property type="evidence" value="ECO:0007669"/>
    <property type="project" value="InterPro"/>
</dbReference>
<dbReference type="InterPro" id="IPR016129">
    <property type="entry name" value="Caspase_his_AS"/>
</dbReference>
<sequence length="160" mass="18059">MKSTPRGQALIMNIRNFDKSPERNGSEIDRERIEKLFKKLNFSVTVTNKEIAEKHGRNLAQKEEFMGYVKLDNMKEDINEFAKKNHGDCCVVVIMSHGYQGPAIQNSTPQEPAPRSQTSPLGTQEPAPKSQAQDAKPHHEALRQLPFVVYSSDEKPLAVE</sequence>
<evidence type="ECO:0000256" key="1">
    <source>
        <dbReference type="ARBA" id="ARBA00010134"/>
    </source>
</evidence>
<evidence type="ECO:0000313" key="4">
    <source>
        <dbReference type="EMBL" id="CAD7255387.1"/>
    </source>
</evidence>
<feature type="non-terminal residue" evidence="4">
    <location>
        <position position="1"/>
    </location>
</feature>
<keyword evidence="5" id="KW-1185">Reference proteome</keyword>
<feature type="compositionally biased region" description="Polar residues" evidence="2">
    <location>
        <begin position="103"/>
        <end position="122"/>
    </location>
</feature>
<reference evidence="4" key="1">
    <citation type="submission" date="2020-11" db="EMBL/GenBank/DDBJ databases">
        <authorList>
            <person name="Tran Van P."/>
        </authorList>
    </citation>
    <scope>NUCLEOTIDE SEQUENCE</scope>
</reference>
<dbReference type="GO" id="GO:0004197">
    <property type="term" value="F:cysteine-type endopeptidase activity"/>
    <property type="evidence" value="ECO:0007669"/>
    <property type="project" value="InterPro"/>
</dbReference>
<evidence type="ECO:0000313" key="5">
    <source>
        <dbReference type="Proteomes" id="UP000677054"/>
    </source>
</evidence>
<accession>A0A7R9AJX4</accession>
<dbReference type="PANTHER" id="PTHR22576:SF41">
    <property type="entry name" value="CASPASE 14, APOPTOSIS-RELATED CYSTEINE PEPTIDASE"/>
    <property type="match status" value="1"/>
</dbReference>
<dbReference type="InterPro" id="IPR052039">
    <property type="entry name" value="Caspase-related_regulators"/>
</dbReference>
<organism evidence="4">
    <name type="scientific">Darwinula stevensoni</name>
    <dbReference type="NCBI Taxonomy" id="69355"/>
    <lineage>
        <taxon>Eukaryota</taxon>
        <taxon>Metazoa</taxon>
        <taxon>Ecdysozoa</taxon>
        <taxon>Arthropoda</taxon>
        <taxon>Crustacea</taxon>
        <taxon>Oligostraca</taxon>
        <taxon>Ostracoda</taxon>
        <taxon>Podocopa</taxon>
        <taxon>Podocopida</taxon>
        <taxon>Darwinulocopina</taxon>
        <taxon>Darwinuloidea</taxon>
        <taxon>Darwinulidae</taxon>
        <taxon>Darwinula</taxon>
    </lineage>
</organism>
<dbReference type="SUPFAM" id="SSF52129">
    <property type="entry name" value="Caspase-like"/>
    <property type="match status" value="1"/>
</dbReference>
<dbReference type="InterPro" id="IPR029030">
    <property type="entry name" value="Caspase-like_dom_sf"/>
</dbReference>
<dbReference type="Gene3D" id="3.40.50.1460">
    <property type="match status" value="1"/>
</dbReference>
<dbReference type="EMBL" id="CAJPEV010025004">
    <property type="protein sequence ID" value="CAG0908561.1"/>
    <property type="molecule type" value="Genomic_DNA"/>
</dbReference>
<dbReference type="PANTHER" id="PTHR22576">
    <property type="entry name" value="MUCOSA ASSOCIATED LYMPHOID TISSUE LYMPHOMA TRANSLOCATION PROTEIN 1/PARACASPASE"/>
    <property type="match status" value="1"/>
</dbReference>
<feature type="region of interest" description="Disordered" evidence="2">
    <location>
        <begin position="101"/>
        <end position="160"/>
    </location>
</feature>
<dbReference type="OrthoDB" id="6044770at2759"/>
<gene>
    <name evidence="4" type="ORF">DSTB1V02_LOCUS15132</name>
</gene>
<protein>
    <recommendedName>
        <fullName evidence="3">Caspase family p20 domain-containing protein</fullName>
    </recommendedName>
</protein>
<dbReference type="Pfam" id="PF00656">
    <property type="entry name" value="Peptidase_C14"/>
    <property type="match status" value="1"/>
</dbReference>
<name>A0A7R9AJX4_9CRUS</name>
<dbReference type="AlphaFoldDB" id="A0A7R9AJX4"/>
<feature type="domain" description="Caspase family p20" evidence="3">
    <location>
        <begin position="5"/>
        <end position="101"/>
    </location>
</feature>
<evidence type="ECO:0000259" key="3">
    <source>
        <dbReference type="PROSITE" id="PS50208"/>
    </source>
</evidence>
<dbReference type="Proteomes" id="UP000677054">
    <property type="component" value="Unassembled WGS sequence"/>
</dbReference>
<dbReference type="PROSITE" id="PS50208">
    <property type="entry name" value="CASPASE_P20"/>
    <property type="match status" value="1"/>
</dbReference>